<proteinExistence type="predicted"/>
<evidence type="ECO:0000256" key="2">
    <source>
        <dbReference type="ARBA" id="ARBA00022692"/>
    </source>
</evidence>
<dbReference type="AlphaFoldDB" id="A0A1Y2GSJ8"/>
<organism evidence="9 10">
    <name type="scientific">Lobosporangium transversale</name>
    <dbReference type="NCBI Taxonomy" id="64571"/>
    <lineage>
        <taxon>Eukaryota</taxon>
        <taxon>Fungi</taxon>
        <taxon>Fungi incertae sedis</taxon>
        <taxon>Mucoromycota</taxon>
        <taxon>Mortierellomycotina</taxon>
        <taxon>Mortierellomycetes</taxon>
        <taxon>Mortierellales</taxon>
        <taxon>Mortierellaceae</taxon>
        <taxon>Lobosporangium</taxon>
    </lineage>
</organism>
<feature type="transmembrane region" description="Helical" evidence="6">
    <location>
        <begin position="103"/>
        <end position="128"/>
    </location>
</feature>
<evidence type="ECO:0000256" key="5">
    <source>
        <dbReference type="ARBA" id="ARBA00023136"/>
    </source>
</evidence>
<evidence type="ECO:0000256" key="7">
    <source>
        <dbReference type="SAM" id="MobiDB-lite"/>
    </source>
</evidence>
<comment type="caution">
    <text evidence="9">The sequence shown here is derived from an EMBL/GenBank/DDBJ whole genome shotgun (WGS) entry which is preliminary data.</text>
</comment>
<keyword evidence="10" id="KW-1185">Reference proteome</keyword>
<evidence type="ECO:0000256" key="4">
    <source>
        <dbReference type="ARBA" id="ARBA00022989"/>
    </source>
</evidence>
<dbReference type="RefSeq" id="XP_021882250.1">
    <property type="nucleotide sequence ID" value="XM_022030006.1"/>
</dbReference>
<evidence type="ECO:0000256" key="3">
    <source>
        <dbReference type="ARBA" id="ARBA00022824"/>
    </source>
</evidence>
<keyword evidence="4 6" id="KW-1133">Transmembrane helix</keyword>
<dbReference type="Proteomes" id="UP000193648">
    <property type="component" value="Unassembled WGS sequence"/>
</dbReference>
<dbReference type="GO" id="GO:0005789">
    <property type="term" value="C:endoplasmic reticulum membrane"/>
    <property type="evidence" value="ECO:0007669"/>
    <property type="project" value="UniProtKB-SubCell"/>
</dbReference>
<feature type="transmembrane region" description="Helical" evidence="6">
    <location>
        <begin position="75"/>
        <end position="96"/>
    </location>
</feature>
<dbReference type="Pfam" id="PF02453">
    <property type="entry name" value="Reticulon"/>
    <property type="match status" value="1"/>
</dbReference>
<dbReference type="PANTHER" id="PTHR10994:SF193">
    <property type="entry name" value="RETICULON-LIKE PROTEIN"/>
    <property type="match status" value="1"/>
</dbReference>
<evidence type="ECO:0000256" key="1">
    <source>
        <dbReference type="ARBA" id="ARBA00004477"/>
    </source>
</evidence>
<dbReference type="InterPro" id="IPR003388">
    <property type="entry name" value="Reticulon"/>
</dbReference>
<dbReference type="GeneID" id="33571849"/>
<dbReference type="EMBL" id="MCFF01000014">
    <property type="protein sequence ID" value="ORZ19082.1"/>
    <property type="molecule type" value="Genomic_DNA"/>
</dbReference>
<protein>
    <recommendedName>
        <fullName evidence="6">Reticulon-like protein</fullName>
    </recommendedName>
</protein>
<evidence type="ECO:0000313" key="10">
    <source>
        <dbReference type="Proteomes" id="UP000193648"/>
    </source>
</evidence>
<keyword evidence="2 6" id="KW-0812">Transmembrane</keyword>
<dbReference type="PANTHER" id="PTHR10994">
    <property type="entry name" value="RETICULON"/>
    <property type="match status" value="1"/>
</dbReference>
<dbReference type="InParanoid" id="A0A1Y2GSJ8"/>
<sequence>MAQPHDSGLNYLPVDHSHPDTTQTTQSIVTENASAVPLASAEATLARRERSSSDSAEKALLSDPYAYMTPRLKSLVLWENPTVSGGALASSLALVLSCRWISLLNLACALFVFGIAGSFIYVNGLLVFNRLTNKPNVPRPLEKYYSRSTEYLHVDADRLHRRVDYVTDGLNVIFTELAKVVLVEDNKRSLKFIGIFYAIWTLRTWFSTTTLLSLILVSLFAAPRIYLDNQTLIDTQVAKTSNLVQAHVGKGRQVAQEQFNSVYSKAEQFAKEKGLVKKSDKKLE</sequence>
<evidence type="ECO:0000313" key="9">
    <source>
        <dbReference type="EMBL" id="ORZ19082.1"/>
    </source>
</evidence>
<keyword evidence="5 6" id="KW-0472">Membrane</keyword>
<name>A0A1Y2GSJ8_9FUNG</name>
<dbReference type="OrthoDB" id="567788at2759"/>
<feature type="region of interest" description="Disordered" evidence="7">
    <location>
        <begin position="1"/>
        <end position="24"/>
    </location>
</feature>
<accession>A0A1Y2GSJ8</accession>
<dbReference type="InterPro" id="IPR045064">
    <property type="entry name" value="Reticulon-like"/>
</dbReference>
<evidence type="ECO:0000256" key="6">
    <source>
        <dbReference type="RuleBase" id="RU363132"/>
    </source>
</evidence>
<gene>
    <name evidence="9" type="ORF">BCR41DRAFT_421287</name>
</gene>
<dbReference type="STRING" id="64571.A0A1Y2GSJ8"/>
<comment type="subcellular location">
    <subcellularLocation>
        <location evidence="1 6">Endoplasmic reticulum membrane</location>
        <topology evidence="1 6">Multi-pass membrane protein</topology>
    </subcellularLocation>
</comment>
<keyword evidence="3 6" id="KW-0256">Endoplasmic reticulum</keyword>
<dbReference type="PROSITE" id="PS50845">
    <property type="entry name" value="RETICULON"/>
    <property type="match status" value="1"/>
</dbReference>
<feature type="domain" description="Reticulon" evidence="8">
    <location>
        <begin position="72"/>
        <end position="284"/>
    </location>
</feature>
<evidence type="ECO:0000259" key="8">
    <source>
        <dbReference type="PROSITE" id="PS50845"/>
    </source>
</evidence>
<feature type="transmembrane region" description="Helical" evidence="6">
    <location>
        <begin position="195"/>
        <end position="222"/>
    </location>
</feature>
<reference evidence="9 10" key="1">
    <citation type="submission" date="2016-07" db="EMBL/GenBank/DDBJ databases">
        <title>Pervasive Adenine N6-methylation of Active Genes in Fungi.</title>
        <authorList>
            <consortium name="DOE Joint Genome Institute"/>
            <person name="Mondo S.J."/>
            <person name="Dannebaum R.O."/>
            <person name="Kuo R.C."/>
            <person name="Labutti K."/>
            <person name="Haridas S."/>
            <person name="Kuo A."/>
            <person name="Salamov A."/>
            <person name="Ahrendt S.R."/>
            <person name="Lipzen A."/>
            <person name="Sullivan W."/>
            <person name="Andreopoulos W.B."/>
            <person name="Clum A."/>
            <person name="Lindquist E."/>
            <person name="Daum C."/>
            <person name="Ramamoorthy G.K."/>
            <person name="Gryganskyi A."/>
            <person name="Culley D."/>
            <person name="Magnuson J.K."/>
            <person name="James T.Y."/>
            <person name="O'Malley M.A."/>
            <person name="Stajich J.E."/>
            <person name="Spatafora J.W."/>
            <person name="Visel A."/>
            <person name="Grigoriev I.V."/>
        </authorList>
    </citation>
    <scope>NUCLEOTIDE SEQUENCE [LARGE SCALE GENOMIC DNA]</scope>
    <source>
        <strain evidence="9 10">NRRL 3116</strain>
    </source>
</reference>
<dbReference type="GO" id="GO:0009617">
    <property type="term" value="P:response to bacterium"/>
    <property type="evidence" value="ECO:0007669"/>
    <property type="project" value="InterPro"/>
</dbReference>